<feature type="domain" description="RNase III" evidence="1">
    <location>
        <begin position="76"/>
        <end position="131"/>
    </location>
</feature>
<evidence type="ECO:0000259" key="1">
    <source>
        <dbReference type="PROSITE" id="PS50142"/>
    </source>
</evidence>
<evidence type="ECO:0000313" key="2">
    <source>
        <dbReference type="EMBL" id="KIW57534.1"/>
    </source>
</evidence>
<accession>A0A0D2FBW2</accession>
<dbReference type="OrthoDB" id="67027at2759"/>
<dbReference type="PROSITE" id="PS50142">
    <property type="entry name" value="RNASE_3_2"/>
    <property type="match status" value="1"/>
</dbReference>
<protein>
    <recommendedName>
        <fullName evidence="1">RNase III domain-containing protein</fullName>
    </recommendedName>
</protein>
<dbReference type="STRING" id="348802.A0A0D2FBW2"/>
<dbReference type="GO" id="GO:0006396">
    <property type="term" value="P:RNA processing"/>
    <property type="evidence" value="ECO:0007669"/>
    <property type="project" value="InterPro"/>
</dbReference>
<dbReference type="Proteomes" id="UP000054342">
    <property type="component" value="Unassembled WGS sequence"/>
</dbReference>
<dbReference type="InterPro" id="IPR036389">
    <property type="entry name" value="RNase_III_sf"/>
</dbReference>
<evidence type="ECO:0000313" key="3">
    <source>
        <dbReference type="Proteomes" id="UP000054342"/>
    </source>
</evidence>
<dbReference type="EMBL" id="KN847319">
    <property type="protein sequence ID" value="KIW57534.1"/>
    <property type="molecule type" value="Genomic_DNA"/>
</dbReference>
<name>A0A0D2FBW2_9EURO</name>
<dbReference type="CDD" id="cd00593">
    <property type="entry name" value="RIBOc"/>
    <property type="match status" value="1"/>
</dbReference>
<dbReference type="RefSeq" id="XP_013318118.1">
    <property type="nucleotide sequence ID" value="XM_013462664.1"/>
</dbReference>
<dbReference type="AlphaFoldDB" id="A0A0D2FBW2"/>
<organism evidence="2 3">
    <name type="scientific">Exophiala xenobiotica</name>
    <dbReference type="NCBI Taxonomy" id="348802"/>
    <lineage>
        <taxon>Eukaryota</taxon>
        <taxon>Fungi</taxon>
        <taxon>Dikarya</taxon>
        <taxon>Ascomycota</taxon>
        <taxon>Pezizomycotina</taxon>
        <taxon>Eurotiomycetes</taxon>
        <taxon>Chaetothyriomycetidae</taxon>
        <taxon>Chaetothyriales</taxon>
        <taxon>Herpotrichiellaceae</taxon>
        <taxon>Exophiala</taxon>
    </lineage>
</organism>
<dbReference type="GO" id="GO:0004525">
    <property type="term" value="F:ribonuclease III activity"/>
    <property type="evidence" value="ECO:0007669"/>
    <property type="project" value="InterPro"/>
</dbReference>
<keyword evidence="3" id="KW-1185">Reference proteome</keyword>
<dbReference type="Pfam" id="PF00636">
    <property type="entry name" value="Ribonuclease_3"/>
    <property type="match status" value="1"/>
</dbReference>
<proteinExistence type="predicted"/>
<sequence length="151" mass="16619">MSSDMDKVKQCEAVIGYEFANKAFGLEALYNFPGYRREPGADAKKNDALAIFGEVVLLQNLCQEWYRLNLSIVEWTTIRQEVVNNEYLAKVGNNNGLDKCIILNSGATSVSDKTMATFVKALFGAVKLDGGDAAVAGVVRQLKLRYELLAC</sequence>
<dbReference type="Gene3D" id="1.10.1520.10">
    <property type="entry name" value="Ribonuclease III domain"/>
    <property type="match status" value="1"/>
</dbReference>
<dbReference type="SUPFAM" id="SSF69065">
    <property type="entry name" value="RNase III domain-like"/>
    <property type="match status" value="1"/>
</dbReference>
<dbReference type="GeneID" id="25327983"/>
<dbReference type="InterPro" id="IPR000999">
    <property type="entry name" value="RNase_III_dom"/>
</dbReference>
<dbReference type="HOGENOM" id="CLU_000907_3_0_1"/>
<reference evidence="2 3" key="1">
    <citation type="submission" date="2015-01" db="EMBL/GenBank/DDBJ databases">
        <title>The Genome Sequence of Exophiala xenobiotica CBS118157.</title>
        <authorList>
            <consortium name="The Broad Institute Genomics Platform"/>
            <person name="Cuomo C."/>
            <person name="de Hoog S."/>
            <person name="Gorbushina A."/>
            <person name="Stielow B."/>
            <person name="Teixiera M."/>
            <person name="Abouelleil A."/>
            <person name="Chapman S.B."/>
            <person name="Priest M."/>
            <person name="Young S.K."/>
            <person name="Wortman J."/>
            <person name="Nusbaum C."/>
            <person name="Birren B."/>
        </authorList>
    </citation>
    <scope>NUCLEOTIDE SEQUENCE [LARGE SCALE GENOMIC DNA]</scope>
    <source>
        <strain evidence="2 3">CBS 118157</strain>
    </source>
</reference>
<gene>
    <name evidence="2" type="ORF">PV05_06075</name>
</gene>